<organism evidence="2 3">
    <name type="scientific">Actinospica robiniae DSM 44927</name>
    <dbReference type="NCBI Taxonomy" id="479430"/>
    <lineage>
        <taxon>Bacteria</taxon>
        <taxon>Bacillati</taxon>
        <taxon>Actinomycetota</taxon>
        <taxon>Actinomycetes</taxon>
        <taxon>Catenulisporales</taxon>
        <taxon>Actinospicaceae</taxon>
        <taxon>Actinospica</taxon>
    </lineage>
</organism>
<feature type="transmembrane region" description="Helical" evidence="1">
    <location>
        <begin position="117"/>
        <end position="138"/>
    </location>
</feature>
<keyword evidence="1" id="KW-0472">Membrane</keyword>
<proteinExistence type="predicted"/>
<accession>W9E4V9</accession>
<feature type="transmembrane region" description="Helical" evidence="1">
    <location>
        <begin position="39"/>
        <end position="59"/>
    </location>
</feature>
<evidence type="ECO:0000313" key="2">
    <source>
        <dbReference type="EMBL" id="ETA70991.1"/>
    </source>
</evidence>
<keyword evidence="1" id="KW-0812">Transmembrane</keyword>
<comment type="caution">
    <text evidence="2">The sequence shown here is derived from an EMBL/GenBank/DDBJ whole genome shotgun (WGS) entry which is preliminary data.</text>
</comment>
<feature type="transmembrane region" description="Helical" evidence="1">
    <location>
        <begin position="83"/>
        <end position="105"/>
    </location>
</feature>
<protein>
    <submittedName>
        <fullName evidence="2">Uncharacterized protein</fullName>
    </submittedName>
</protein>
<evidence type="ECO:0000313" key="3">
    <source>
        <dbReference type="Proteomes" id="UP000019485"/>
    </source>
</evidence>
<keyword evidence="1" id="KW-1133">Transmembrane helix</keyword>
<feature type="transmembrane region" description="Helical" evidence="1">
    <location>
        <begin position="144"/>
        <end position="164"/>
    </location>
</feature>
<keyword evidence="3" id="KW-1185">Reference proteome</keyword>
<reference evidence="2 3" key="1">
    <citation type="submission" date="2013-08" db="EMBL/GenBank/DDBJ databases">
        <authorList>
            <consortium name="DOE Joint Genome Institute"/>
            <person name="Eisen J."/>
            <person name="Huntemann M."/>
            <person name="Han J."/>
            <person name="Chen A."/>
            <person name="Kyrpides N."/>
            <person name="Mavromatis K."/>
            <person name="Markowitz V."/>
            <person name="Palaniappan K."/>
            <person name="Ivanova N."/>
            <person name="Schaumberg A."/>
            <person name="Pati A."/>
            <person name="Liolios K."/>
            <person name="Nordberg H.P."/>
            <person name="Cantor M.N."/>
            <person name="Hua S.X."/>
            <person name="Woyke T."/>
        </authorList>
    </citation>
    <scope>NUCLEOTIDE SEQUENCE [LARGE SCALE GENOMIC DNA]</scope>
    <source>
        <strain evidence="2 3">DSM 44927</strain>
    </source>
</reference>
<dbReference type="HOGENOM" id="CLU_1583079_0_0_11"/>
<dbReference type="Proteomes" id="UP000019485">
    <property type="component" value="Unassembled WGS sequence"/>
</dbReference>
<sequence length="168" mass="16884">MSESTTPAAAPAVARPSAAGADDEHAVAVVRMRRSSLGALFLLVIQAILGMCAALYGPLPHADKGKGLLASFGDSVTKGPASVAMHAGFGMLLFIGACLVVVFGLTVRYTAVRIASVLGWLCIAGAAVAGAASVNAGGAKADSLTMAVLTFVAMACYGVNLYVLGEKR</sequence>
<evidence type="ECO:0000256" key="1">
    <source>
        <dbReference type="SAM" id="Phobius"/>
    </source>
</evidence>
<name>W9E4V9_9ACTN</name>
<gene>
    <name evidence="2" type="ORF">ActroDRAFT_0009</name>
</gene>
<dbReference type="RefSeq" id="WP_034260285.1">
    <property type="nucleotide sequence ID" value="NZ_KI632511.1"/>
</dbReference>
<dbReference type="EMBL" id="AZAN01000001">
    <property type="protein sequence ID" value="ETA70991.1"/>
    <property type="molecule type" value="Genomic_DNA"/>
</dbReference>
<dbReference type="AlphaFoldDB" id="W9E4V9"/>